<dbReference type="InterPro" id="IPR027921">
    <property type="entry name" value="NOPCHAP1"/>
</dbReference>
<dbReference type="PANTHER" id="PTHR28674:SF1">
    <property type="entry name" value="NOP PROTEIN CHAPERONE 1"/>
    <property type="match status" value="1"/>
</dbReference>
<feature type="compositionally biased region" description="Acidic residues" evidence="1">
    <location>
        <begin position="130"/>
        <end position="144"/>
    </location>
</feature>
<proteinExistence type="predicted"/>
<comment type="caution">
    <text evidence="2">The sequence shown here is derived from an EMBL/GenBank/DDBJ whole genome shotgun (WGS) entry which is preliminary data.</text>
</comment>
<dbReference type="PANTHER" id="PTHR28674">
    <property type="entry name" value="SIMILAR TO DNA SEGMENT, CHR 10, WAYNE STATE UNIVERSITY 102,-EXPRESSED"/>
    <property type="match status" value="1"/>
</dbReference>
<evidence type="ECO:0000256" key="1">
    <source>
        <dbReference type="SAM" id="MobiDB-lite"/>
    </source>
</evidence>
<dbReference type="EMBL" id="BSDZ01000080">
    <property type="protein sequence ID" value="GLI68860.1"/>
    <property type="molecule type" value="Genomic_DNA"/>
</dbReference>
<dbReference type="Pfam" id="PF15370">
    <property type="entry name" value="NOPCHAP1"/>
    <property type="match status" value="1"/>
</dbReference>
<protein>
    <submittedName>
        <fullName evidence="2">Uncharacterized protein</fullName>
    </submittedName>
</protein>
<gene>
    <name evidence="2" type="ORF">VaNZ11_013405</name>
</gene>
<accession>A0ABQ5SG71</accession>
<evidence type="ECO:0000313" key="2">
    <source>
        <dbReference type="EMBL" id="GLI68860.1"/>
    </source>
</evidence>
<keyword evidence="3" id="KW-1185">Reference proteome</keyword>
<sequence length="226" mass="24531">MEGHTERREKLECPGVTSIEQKLASLTRQRPNIGPAPRSSVLGKLATFLPQLASENERLQQQMQDRPAEEFDIEHVDGDEDGPYIEMDLACGILELRDEAALRAAERAMNGQEGAFHKGESSSSSSIDDSASDDTEEDGDDSDRGDEGEYASRDDEEMRPGAPKQGPMAEEADGDKNDDGVGQGLAEANGREHQRRAGVGRGATAAILNGRRKIAPKRSKIIEELS</sequence>
<evidence type="ECO:0000313" key="3">
    <source>
        <dbReference type="Proteomes" id="UP001165090"/>
    </source>
</evidence>
<feature type="region of interest" description="Disordered" evidence="1">
    <location>
        <begin position="111"/>
        <end position="202"/>
    </location>
</feature>
<name>A0ABQ5SG71_9CHLO</name>
<organism evidence="2 3">
    <name type="scientific">Volvox africanus</name>
    <dbReference type="NCBI Taxonomy" id="51714"/>
    <lineage>
        <taxon>Eukaryota</taxon>
        <taxon>Viridiplantae</taxon>
        <taxon>Chlorophyta</taxon>
        <taxon>core chlorophytes</taxon>
        <taxon>Chlorophyceae</taxon>
        <taxon>CS clade</taxon>
        <taxon>Chlamydomonadales</taxon>
        <taxon>Volvocaceae</taxon>
        <taxon>Volvox</taxon>
    </lineage>
</organism>
<dbReference type="Proteomes" id="UP001165090">
    <property type="component" value="Unassembled WGS sequence"/>
</dbReference>
<feature type="compositionally biased region" description="Basic and acidic residues" evidence="1">
    <location>
        <begin position="145"/>
        <end position="159"/>
    </location>
</feature>
<reference evidence="2 3" key="1">
    <citation type="journal article" date="2023" name="IScience">
        <title>Expanded male sex-determining region conserved during the evolution of homothallism in the green alga Volvox.</title>
        <authorList>
            <person name="Yamamoto K."/>
            <person name="Matsuzaki R."/>
            <person name="Mahakham W."/>
            <person name="Heman W."/>
            <person name="Sekimoto H."/>
            <person name="Kawachi M."/>
            <person name="Minakuchi Y."/>
            <person name="Toyoda A."/>
            <person name="Nozaki H."/>
        </authorList>
    </citation>
    <scope>NUCLEOTIDE SEQUENCE [LARGE SCALE GENOMIC DNA]</scope>
    <source>
        <strain evidence="2 3">NIES-4468</strain>
    </source>
</reference>